<keyword evidence="4" id="KW-1185">Reference proteome</keyword>
<reference evidence="4" key="2">
    <citation type="submission" date="2016-10" db="EMBL/GenBank/DDBJ databases">
        <authorList>
            <person name="Varghese N."/>
            <person name="Submissions S."/>
        </authorList>
    </citation>
    <scope>NUCLEOTIDE SEQUENCE [LARGE SCALE GENOMIC DNA]</scope>
    <source>
        <strain evidence="4">Nm44</strain>
    </source>
</reference>
<dbReference type="InterPro" id="IPR036388">
    <property type="entry name" value="WH-like_DNA-bd_sf"/>
</dbReference>
<evidence type="ECO:0000313" key="3">
    <source>
        <dbReference type="EMBL" id="SFN25224.1"/>
    </source>
</evidence>
<organism evidence="2 4">
    <name type="scientific">Nitrosomonas communis</name>
    <dbReference type="NCBI Taxonomy" id="44574"/>
    <lineage>
        <taxon>Bacteria</taxon>
        <taxon>Pseudomonadati</taxon>
        <taxon>Pseudomonadota</taxon>
        <taxon>Betaproteobacteria</taxon>
        <taxon>Nitrosomonadales</taxon>
        <taxon>Nitrosomonadaceae</taxon>
        <taxon>Nitrosomonas</taxon>
    </lineage>
</organism>
<dbReference type="EMBL" id="FOUB01000114">
    <property type="protein sequence ID" value="SFN14833.1"/>
    <property type="molecule type" value="Genomic_DNA"/>
</dbReference>
<feature type="non-terminal residue" evidence="2">
    <location>
        <position position="36"/>
    </location>
</feature>
<dbReference type="EMBL" id="FOUB01000157">
    <property type="protein sequence ID" value="SFN25224.1"/>
    <property type="molecule type" value="Genomic_DNA"/>
</dbReference>
<accession>A0A1I4WNQ8</accession>
<dbReference type="Gene3D" id="1.10.10.10">
    <property type="entry name" value="Winged helix-like DNA-binding domain superfamily/Winged helix DNA-binding domain"/>
    <property type="match status" value="1"/>
</dbReference>
<dbReference type="AlphaFoldDB" id="A0A1I4WNQ8"/>
<proteinExistence type="predicted"/>
<gene>
    <name evidence="1" type="ORF">SAMN05421863_10091</name>
    <name evidence="2" type="ORF">SAMN05421863_11149</name>
    <name evidence="3" type="ORF">SAMN05421863_11576</name>
</gene>
<protein>
    <submittedName>
        <fullName evidence="2">Transposase</fullName>
    </submittedName>
</protein>
<dbReference type="EMBL" id="FOUB01000009">
    <property type="protein sequence ID" value="SFL99361.1"/>
    <property type="molecule type" value="Genomic_DNA"/>
</dbReference>
<name>A0A1I4WNQ8_9PROT</name>
<evidence type="ECO:0000313" key="4">
    <source>
        <dbReference type="Proteomes" id="UP000183287"/>
    </source>
</evidence>
<evidence type="ECO:0000313" key="2">
    <source>
        <dbReference type="EMBL" id="SFN14833.1"/>
    </source>
</evidence>
<sequence>MGGTGIASKIGCTAETLRKWVRQSETDQGIRAGMST</sequence>
<reference evidence="2" key="1">
    <citation type="submission" date="2016-10" db="EMBL/GenBank/DDBJ databases">
        <authorList>
            <person name="de Groot N.N."/>
        </authorList>
    </citation>
    <scope>NUCLEOTIDE SEQUENCE [LARGE SCALE GENOMIC DNA]</scope>
    <source>
        <strain evidence="2">Nm44</strain>
    </source>
</reference>
<evidence type="ECO:0000313" key="1">
    <source>
        <dbReference type="EMBL" id="SFL99361.1"/>
    </source>
</evidence>
<dbReference type="Proteomes" id="UP000183287">
    <property type="component" value="Unassembled WGS sequence"/>
</dbReference>